<evidence type="ECO:0000256" key="1">
    <source>
        <dbReference type="ARBA" id="ARBA00023015"/>
    </source>
</evidence>
<dbReference type="PROSITE" id="PS50043">
    <property type="entry name" value="HTH_LUXR_2"/>
    <property type="match status" value="1"/>
</dbReference>
<evidence type="ECO:0000313" key="5">
    <source>
        <dbReference type="EMBL" id="WEK46664.1"/>
    </source>
</evidence>
<dbReference type="PRINTS" id="PR00038">
    <property type="entry name" value="HTHLUXR"/>
</dbReference>
<dbReference type="Pfam" id="PF00196">
    <property type="entry name" value="GerE"/>
    <property type="match status" value="1"/>
</dbReference>
<dbReference type="SMART" id="SM00421">
    <property type="entry name" value="HTH_LUXR"/>
    <property type="match status" value="1"/>
</dbReference>
<dbReference type="GO" id="GO:0003677">
    <property type="term" value="F:DNA binding"/>
    <property type="evidence" value="ECO:0007669"/>
    <property type="project" value="UniProtKB-KW"/>
</dbReference>
<accession>A0AAJ5X635</accession>
<dbReference type="GO" id="GO:0006355">
    <property type="term" value="P:regulation of DNA-templated transcription"/>
    <property type="evidence" value="ECO:0007669"/>
    <property type="project" value="InterPro"/>
</dbReference>
<dbReference type="InterPro" id="IPR000792">
    <property type="entry name" value="Tscrpt_reg_LuxR_C"/>
</dbReference>
<dbReference type="Gene3D" id="1.10.10.10">
    <property type="entry name" value="Winged helix-like DNA-binding domain superfamily/Winged helix DNA-binding domain"/>
    <property type="match status" value="1"/>
</dbReference>
<dbReference type="Proteomes" id="UP001218362">
    <property type="component" value="Chromosome"/>
</dbReference>
<keyword evidence="2" id="KW-0238">DNA-binding</keyword>
<sequence length="189" mass="20404">MAREVLALGHHAEVYAGLDELAKHPPHTGIIVAREDSAPGGVPDILARLHAMTVALPLVVASESGSVGHVVEVIRSGAIDYLHLPVAPDQLGAMLARVAARAPRETVLRRRMIEARQRLAELSEREREVLDLLVEGESNKHIARALAISPRTVEIHRANMMKKLDAAHVVQAVRLWFNAHGEAIGPGAA</sequence>
<proteinExistence type="predicted"/>
<evidence type="ECO:0000256" key="3">
    <source>
        <dbReference type="ARBA" id="ARBA00023163"/>
    </source>
</evidence>
<evidence type="ECO:0000313" key="6">
    <source>
        <dbReference type="Proteomes" id="UP001218362"/>
    </source>
</evidence>
<reference evidence="5" key="1">
    <citation type="submission" date="2023-03" db="EMBL/GenBank/DDBJ databases">
        <title>Andean soil-derived lignocellulolytic bacterial consortium as a source of novel taxa and putative plastic-active enzymes.</title>
        <authorList>
            <person name="Diaz-Garcia L."/>
            <person name="Chuvochina M."/>
            <person name="Feuerriegel G."/>
            <person name="Bunk B."/>
            <person name="Sproer C."/>
            <person name="Streit W.R."/>
            <person name="Rodriguez L.M."/>
            <person name="Overmann J."/>
            <person name="Jimenez D.J."/>
        </authorList>
    </citation>
    <scope>NUCLEOTIDE SEQUENCE</scope>
    <source>
        <strain evidence="5">MAG 26</strain>
    </source>
</reference>
<gene>
    <name evidence="5" type="ORF">P0Y56_16915</name>
</gene>
<dbReference type="SUPFAM" id="SSF46894">
    <property type="entry name" value="C-terminal effector domain of the bipartite response regulators"/>
    <property type="match status" value="1"/>
</dbReference>
<dbReference type="PANTHER" id="PTHR44688:SF16">
    <property type="entry name" value="DNA-BINDING TRANSCRIPTIONAL ACTIVATOR DEVR_DOSR"/>
    <property type="match status" value="1"/>
</dbReference>
<protein>
    <submittedName>
        <fullName evidence="5">LuxR C-terminal-related transcriptional regulator</fullName>
    </submittedName>
</protein>
<dbReference type="Gene3D" id="3.40.50.2300">
    <property type="match status" value="1"/>
</dbReference>
<dbReference type="InterPro" id="IPR016032">
    <property type="entry name" value="Sig_transdc_resp-reg_C-effctor"/>
</dbReference>
<organism evidence="5 6">
    <name type="scientific">Candidatus Andeanibacterium colombiense</name>
    <dbReference type="NCBI Taxonomy" id="3121345"/>
    <lineage>
        <taxon>Bacteria</taxon>
        <taxon>Pseudomonadati</taxon>
        <taxon>Pseudomonadota</taxon>
        <taxon>Alphaproteobacteria</taxon>
        <taxon>Sphingomonadales</taxon>
        <taxon>Sphingomonadaceae</taxon>
        <taxon>Candidatus Andeanibacterium</taxon>
    </lineage>
</organism>
<dbReference type="PROSITE" id="PS00622">
    <property type="entry name" value="HTH_LUXR_1"/>
    <property type="match status" value="1"/>
</dbReference>
<evidence type="ECO:0000256" key="2">
    <source>
        <dbReference type="ARBA" id="ARBA00023125"/>
    </source>
</evidence>
<dbReference type="InterPro" id="IPR036388">
    <property type="entry name" value="WH-like_DNA-bd_sf"/>
</dbReference>
<dbReference type="PANTHER" id="PTHR44688">
    <property type="entry name" value="DNA-BINDING TRANSCRIPTIONAL ACTIVATOR DEVR_DOSR"/>
    <property type="match status" value="1"/>
</dbReference>
<name>A0AAJ5X635_9SPHN</name>
<dbReference type="AlphaFoldDB" id="A0AAJ5X635"/>
<feature type="domain" description="HTH luxR-type" evidence="4">
    <location>
        <begin position="115"/>
        <end position="181"/>
    </location>
</feature>
<dbReference type="EMBL" id="CP119316">
    <property type="protein sequence ID" value="WEK46664.1"/>
    <property type="molecule type" value="Genomic_DNA"/>
</dbReference>
<dbReference type="CDD" id="cd06170">
    <property type="entry name" value="LuxR_C_like"/>
    <property type="match status" value="1"/>
</dbReference>
<dbReference type="InterPro" id="IPR011006">
    <property type="entry name" value="CheY-like_superfamily"/>
</dbReference>
<evidence type="ECO:0000259" key="4">
    <source>
        <dbReference type="PROSITE" id="PS50043"/>
    </source>
</evidence>
<keyword evidence="3" id="KW-0804">Transcription</keyword>
<keyword evidence="1" id="KW-0805">Transcription regulation</keyword>
<dbReference type="KEGG" id="acob:P0Y56_16915"/>
<dbReference type="SUPFAM" id="SSF52172">
    <property type="entry name" value="CheY-like"/>
    <property type="match status" value="1"/>
</dbReference>